<dbReference type="Pfam" id="PF03435">
    <property type="entry name" value="Sacchrp_dh_NADP"/>
    <property type="match status" value="1"/>
</dbReference>
<comment type="caution">
    <text evidence="4">The sequence shown here is derived from an EMBL/GenBank/DDBJ whole genome shotgun (WGS) entry which is preliminary data.</text>
</comment>
<evidence type="ECO:0000313" key="4">
    <source>
        <dbReference type="EMBL" id="GAQ06088.1"/>
    </source>
</evidence>
<reference evidence="6" key="2">
    <citation type="journal article" date="2020" name="bioRxiv">
        <title>Genomic and phenotypic heterogeneity of clinical isolates of the human pathogens Aspergillus fumigatus, Aspergillus lentulus and Aspergillus fumigatiaffinis.</title>
        <authorList>
            <person name="dos Santos R.A.C."/>
            <person name="Steenwyk J.L."/>
            <person name="Rivero-Menendez O."/>
            <person name="Mead M.E."/>
            <person name="Silva L.P."/>
            <person name="Bastos R.W."/>
            <person name="Alastruey-Izquierdo A."/>
            <person name="Goldman G.H."/>
            <person name="Rokas A."/>
        </authorList>
    </citation>
    <scope>NUCLEOTIDE SEQUENCE</scope>
    <source>
        <strain evidence="6">CNM-CM8927</strain>
    </source>
</reference>
<keyword evidence="2" id="KW-0812">Transmembrane</keyword>
<dbReference type="InterPro" id="IPR051276">
    <property type="entry name" value="Saccharopine_DH-like_oxidrdct"/>
</dbReference>
<proteinExistence type="inferred from homology"/>
<dbReference type="EMBL" id="JAAAPU010000087">
    <property type="protein sequence ID" value="KAF4203136.1"/>
    <property type="molecule type" value="Genomic_DNA"/>
</dbReference>
<name>A0AAN4PGT9_ASPLE</name>
<dbReference type="EMBL" id="BLKI01000027">
    <property type="protein sequence ID" value="GFF78676.1"/>
    <property type="molecule type" value="Genomic_DNA"/>
</dbReference>
<dbReference type="GO" id="GO:0005739">
    <property type="term" value="C:mitochondrion"/>
    <property type="evidence" value="ECO:0007669"/>
    <property type="project" value="TreeGrafter"/>
</dbReference>
<dbReference type="PANTHER" id="PTHR12286:SF5">
    <property type="entry name" value="SACCHAROPINE DEHYDROGENASE-LIKE OXIDOREDUCTASE"/>
    <property type="match status" value="1"/>
</dbReference>
<evidence type="ECO:0000256" key="2">
    <source>
        <dbReference type="SAM" id="Phobius"/>
    </source>
</evidence>
<dbReference type="Proteomes" id="UP000051487">
    <property type="component" value="Unassembled WGS sequence"/>
</dbReference>
<comment type="similarity">
    <text evidence="1">Belongs to the saccharopine dehydrogenase family.</text>
</comment>
<evidence type="ECO:0000256" key="1">
    <source>
        <dbReference type="ARBA" id="ARBA00038048"/>
    </source>
</evidence>
<feature type="domain" description="Saccharopine dehydrogenase NADP binding" evidence="3">
    <location>
        <begin position="10"/>
        <end position="139"/>
    </location>
</feature>
<dbReference type="GO" id="GO:0005811">
    <property type="term" value="C:lipid droplet"/>
    <property type="evidence" value="ECO:0007669"/>
    <property type="project" value="TreeGrafter"/>
</dbReference>
<dbReference type="SUPFAM" id="SSF51735">
    <property type="entry name" value="NAD(P)-binding Rossmann-fold domains"/>
    <property type="match status" value="1"/>
</dbReference>
<dbReference type="GO" id="GO:0005886">
    <property type="term" value="C:plasma membrane"/>
    <property type="evidence" value="ECO:0007669"/>
    <property type="project" value="TreeGrafter"/>
</dbReference>
<dbReference type="AlphaFoldDB" id="A0AAN4PGT9"/>
<feature type="transmembrane region" description="Helical" evidence="2">
    <location>
        <begin position="281"/>
        <end position="300"/>
    </location>
</feature>
<gene>
    <name evidence="4" type="ORF">ALT_3409</name>
    <name evidence="6" type="ORF">CNMCM8927_009137</name>
    <name evidence="5" type="ORF">IFM60648_05278</name>
</gene>
<evidence type="ECO:0000313" key="8">
    <source>
        <dbReference type="Proteomes" id="UP000465220"/>
    </source>
</evidence>
<dbReference type="InterPro" id="IPR005097">
    <property type="entry name" value="Sacchrp_dh_NADP-bd"/>
</dbReference>
<accession>A0AAN4PGT9</accession>
<evidence type="ECO:0000313" key="5">
    <source>
        <dbReference type="EMBL" id="GFF78676.1"/>
    </source>
</evidence>
<sequence length="414" mass="45449">MESEKEFDLVLVGPTGYTGRLCAEHIVKNLPTNLKWALAGRSVQKIEDIAKELRTLNPDRTAPEILAVQLNRKELDPLVQRTNVIINCVGPYHLYSTPVVEACANHGTHYVDATGETPWVREIIQKYHDVAKSNGAIIIPSVGVESAPADILAWSVVKRVRENLSCDTREVTGAIEEMKSSGPSGGTLNTVLTIFDSLSFSDILKSTDPFALAASAPPKNVPSEPLVDKILGVRSVRDLGTLSTSPSAIADITIVHRSSTLMPEFYGPRFYFRQFVKVRNALVGVLFHYAFIIGLCLLILPPVRALVRKVVYAAGQGPRKEDSVNDRVEYRAVATADQKTAAPQRVFGKFKYEGSMYALTGLLLAEAAMVILEETERVKKVSRCGIVTPATLGQPFVDRLEKVGCHVETQVFDY</sequence>
<keyword evidence="2" id="KW-0472">Membrane</keyword>
<keyword evidence="8" id="KW-1185">Reference proteome</keyword>
<dbReference type="EMBL" id="BCLY01000008">
    <property type="protein sequence ID" value="GAQ06088.1"/>
    <property type="molecule type" value="Genomic_DNA"/>
</dbReference>
<keyword evidence="2" id="KW-1133">Transmembrane helix</keyword>
<reference evidence="5 8" key="3">
    <citation type="submission" date="2020-01" db="EMBL/GenBank/DDBJ databases">
        <title>Draft genome sequence of Aspergillus lentulus IFM 60648.</title>
        <authorList>
            <person name="Takahashi H."/>
            <person name="Yaguchi T."/>
        </authorList>
    </citation>
    <scope>NUCLEOTIDE SEQUENCE [LARGE SCALE GENOMIC DNA]</scope>
    <source>
        <strain evidence="5 8">IFM 60648</strain>
    </source>
</reference>
<dbReference type="GO" id="GO:0009247">
    <property type="term" value="P:glycolipid biosynthetic process"/>
    <property type="evidence" value="ECO:0007669"/>
    <property type="project" value="TreeGrafter"/>
</dbReference>
<dbReference type="Gene3D" id="3.40.50.720">
    <property type="entry name" value="NAD(P)-binding Rossmann-like Domain"/>
    <property type="match status" value="1"/>
</dbReference>
<evidence type="ECO:0000313" key="6">
    <source>
        <dbReference type="EMBL" id="KAF4203136.1"/>
    </source>
</evidence>
<dbReference type="PANTHER" id="PTHR12286">
    <property type="entry name" value="SACCHAROPINE DEHYDROGENASE-LIKE OXIDOREDUCTASE"/>
    <property type="match status" value="1"/>
</dbReference>
<evidence type="ECO:0000313" key="7">
    <source>
        <dbReference type="Proteomes" id="UP000051487"/>
    </source>
</evidence>
<organism evidence="4 7">
    <name type="scientific">Aspergillus lentulus</name>
    <dbReference type="NCBI Taxonomy" id="293939"/>
    <lineage>
        <taxon>Eukaryota</taxon>
        <taxon>Fungi</taxon>
        <taxon>Dikarya</taxon>
        <taxon>Ascomycota</taxon>
        <taxon>Pezizomycotina</taxon>
        <taxon>Eurotiomycetes</taxon>
        <taxon>Eurotiomycetidae</taxon>
        <taxon>Eurotiales</taxon>
        <taxon>Aspergillaceae</taxon>
        <taxon>Aspergillus</taxon>
        <taxon>Aspergillus subgen. Fumigati</taxon>
    </lineage>
</organism>
<dbReference type="Proteomes" id="UP000465220">
    <property type="component" value="Unassembled WGS sequence"/>
</dbReference>
<reference evidence="4 7" key="1">
    <citation type="submission" date="2015-11" db="EMBL/GenBank/DDBJ databases">
        <title>Aspergillus lentulus strain IFM 54703T.</title>
        <authorList>
            <person name="Kusuya Y."/>
            <person name="Sakai K."/>
            <person name="Kamei K."/>
            <person name="Takahashi H."/>
            <person name="Yaguchi T."/>
        </authorList>
    </citation>
    <scope>NUCLEOTIDE SEQUENCE [LARGE SCALE GENOMIC DNA]</scope>
    <source>
        <strain evidence="4 7">IFM 54703</strain>
    </source>
</reference>
<protein>
    <recommendedName>
        <fullName evidence="3">Saccharopine dehydrogenase NADP binding domain-containing protein</fullName>
    </recommendedName>
</protein>
<dbReference type="Proteomes" id="UP000649114">
    <property type="component" value="Unassembled WGS sequence"/>
</dbReference>
<dbReference type="InterPro" id="IPR036291">
    <property type="entry name" value="NAD(P)-bd_dom_sf"/>
</dbReference>
<evidence type="ECO:0000259" key="3">
    <source>
        <dbReference type="Pfam" id="PF03435"/>
    </source>
</evidence>
<reference evidence="6" key="4">
    <citation type="submission" date="2020-04" db="EMBL/GenBank/DDBJ databases">
        <authorList>
            <person name="Santos R.A.C."/>
            <person name="Steenwyk J.L."/>
            <person name="Rivero-Menendez O."/>
            <person name="Mead M.E."/>
            <person name="Silva L.P."/>
            <person name="Bastos R.W."/>
            <person name="Alastruey-Izquierdo A."/>
            <person name="Goldman G.H."/>
            <person name="Rokas A."/>
        </authorList>
    </citation>
    <scope>NUCLEOTIDE SEQUENCE</scope>
    <source>
        <strain evidence="6">CNM-CM8927</strain>
    </source>
</reference>